<dbReference type="OrthoDB" id="388551at2"/>
<keyword evidence="5" id="KW-0378">Hydrolase</keyword>
<accession>A0A1C3VR60</accession>
<keyword evidence="3" id="KW-0804">Transcription</keyword>
<dbReference type="EMBL" id="FMAF01000006">
    <property type="protein sequence ID" value="SCB30271.1"/>
    <property type="molecule type" value="Genomic_DNA"/>
</dbReference>
<keyword evidence="1" id="KW-0805">Transcription regulation</keyword>
<organism evidence="5 6">
    <name type="scientific">Rhizobium lusitanum</name>
    <dbReference type="NCBI Taxonomy" id="293958"/>
    <lineage>
        <taxon>Bacteria</taxon>
        <taxon>Pseudomonadati</taxon>
        <taxon>Pseudomonadota</taxon>
        <taxon>Alphaproteobacteria</taxon>
        <taxon>Hyphomicrobiales</taxon>
        <taxon>Rhizobiaceae</taxon>
        <taxon>Rhizobium/Agrobacterium group</taxon>
        <taxon>Rhizobium</taxon>
    </lineage>
</organism>
<dbReference type="InterPro" id="IPR036955">
    <property type="entry name" value="AP2/ERF_dom_sf"/>
</dbReference>
<dbReference type="SUPFAM" id="SSF54171">
    <property type="entry name" value="DNA-binding domain"/>
    <property type="match status" value="1"/>
</dbReference>
<evidence type="ECO:0000313" key="5">
    <source>
        <dbReference type="EMBL" id="SCB30271.1"/>
    </source>
</evidence>
<protein>
    <submittedName>
        <fullName evidence="5">HNH endonuclease</fullName>
    </submittedName>
</protein>
<dbReference type="PROSITE" id="PS51032">
    <property type="entry name" value="AP2_ERF"/>
    <property type="match status" value="1"/>
</dbReference>
<dbReference type="SUPFAM" id="SSF54060">
    <property type="entry name" value="His-Me finger endonucleases"/>
    <property type="match status" value="1"/>
</dbReference>
<dbReference type="InterPro" id="IPR001471">
    <property type="entry name" value="AP2/ERF_dom"/>
</dbReference>
<dbReference type="InterPro" id="IPR044925">
    <property type="entry name" value="His-Me_finger_sf"/>
</dbReference>
<evidence type="ECO:0000313" key="6">
    <source>
        <dbReference type="Proteomes" id="UP000199205"/>
    </source>
</evidence>
<dbReference type="GO" id="GO:0003700">
    <property type="term" value="F:DNA-binding transcription factor activity"/>
    <property type="evidence" value="ECO:0007669"/>
    <property type="project" value="InterPro"/>
</dbReference>
<dbReference type="Gene3D" id="3.30.730.10">
    <property type="entry name" value="AP2/ERF domain"/>
    <property type="match status" value="1"/>
</dbReference>
<keyword evidence="5" id="KW-0255">Endonuclease</keyword>
<evidence type="ECO:0000256" key="3">
    <source>
        <dbReference type="ARBA" id="ARBA00023163"/>
    </source>
</evidence>
<dbReference type="Proteomes" id="UP000199205">
    <property type="component" value="Unassembled WGS sequence"/>
</dbReference>
<dbReference type="GO" id="GO:0004519">
    <property type="term" value="F:endonuclease activity"/>
    <property type="evidence" value="ECO:0007669"/>
    <property type="project" value="UniProtKB-KW"/>
</dbReference>
<proteinExistence type="predicted"/>
<gene>
    <name evidence="5" type="ORF">GA0061101_10684</name>
</gene>
<keyword evidence="5" id="KW-0540">Nuclease</keyword>
<dbReference type="GO" id="GO:0003677">
    <property type="term" value="F:DNA binding"/>
    <property type="evidence" value="ECO:0007669"/>
    <property type="project" value="UniProtKB-KW"/>
</dbReference>
<evidence type="ECO:0000256" key="2">
    <source>
        <dbReference type="ARBA" id="ARBA00023125"/>
    </source>
</evidence>
<dbReference type="InterPro" id="IPR003615">
    <property type="entry name" value="HNH_nuc"/>
</dbReference>
<evidence type="ECO:0000259" key="4">
    <source>
        <dbReference type="PROSITE" id="PS51032"/>
    </source>
</evidence>
<feature type="domain" description="AP2/ERF" evidence="4">
    <location>
        <begin position="118"/>
        <end position="174"/>
    </location>
</feature>
<dbReference type="Gene3D" id="3.90.75.20">
    <property type="match status" value="1"/>
</dbReference>
<name>A0A1C3VR60_9HYPH</name>
<dbReference type="AlphaFoldDB" id="A0A1C3VR60"/>
<dbReference type="RefSeq" id="WP_141694072.1">
    <property type="nucleotide sequence ID" value="NZ_FMAF01000006.1"/>
</dbReference>
<dbReference type="InterPro" id="IPR016177">
    <property type="entry name" value="DNA-bd_dom_sf"/>
</dbReference>
<keyword evidence="2" id="KW-0238">DNA-binding</keyword>
<evidence type="ECO:0000256" key="1">
    <source>
        <dbReference type="ARBA" id="ARBA00023015"/>
    </source>
</evidence>
<sequence>MFVEDRTDLDAERLRELVNYDPSPGIFTRKSAPNKYARYKVGDVAGSLSAKGYIRICVDGNVYPAHRLAWLYMMGEWPSDQIDHKDLNKSNNAWDNLRLATNGQNKANSPVYKTTKSGLKGAYWEGNRKGTKNWSARIRHDGRLRHIGYFYTAEEAHKAYGVAAKALHGEFSRV</sequence>
<reference evidence="5 6" key="1">
    <citation type="submission" date="2016-08" db="EMBL/GenBank/DDBJ databases">
        <authorList>
            <person name="Seilhamer J.J."/>
        </authorList>
    </citation>
    <scope>NUCLEOTIDE SEQUENCE [LARGE SCALE GENOMIC DNA]</scope>
    <source>
        <strain evidence="5 6">P1-7</strain>
    </source>
</reference>
<dbReference type="Pfam" id="PF13392">
    <property type="entry name" value="HNH_3"/>
    <property type="match status" value="1"/>
</dbReference>